<evidence type="ECO:0000259" key="1">
    <source>
        <dbReference type="Pfam" id="PF13304"/>
    </source>
</evidence>
<evidence type="ECO:0000313" key="3">
    <source>
        <dbReference type="Proteomes" id="UP000199517"/>
    </source>
</evidence>
<sequence>MLITRLKLQNWRNFKKIEVSLRDRVFVIGPNASGKSNLLDALRFLRDIAKPKGGGLQRAVETRGGMTKLRCLLARTNPEVLIEVDLAEKIDTPAIWRYCLAFRSEGRGKHRVVVSKERVEDLRNRDVLLDRPHNTEDQADPERLTETSLEQVNANKDFRDIAQFFGALTYLHLVPQLLKHTELGATALLEGDPFGQSFLERIAKTPDRTRDARLKKIESALKACVPNMRDLKFSRDEATGTPHLEALYEHWRPDAGWQREDQFSDGTLRLLGIMWSLLDGDSLLLLEEPELSLNESIVRQIPPLLWQMQRKAKHRRQVFVTTHSEALLEHSSVDPRDVLRLDPSPEGTHIVPATAQELALVAAGYNVAEAMVRNAPQGQLDQLSIF</sequence>
<dbReference type="STRING" id="32040.SAMN04489710_11369"/>
<feature type="domain" description="ATPase AAA-type core" evidence="1">
    <location>
        <begin position="26"/>
        <end position="329"/>
    </location>
</feature>
<keyword evidence="3" id="KW-1185">Reference proteome</keyword>
<dbReference type="PIRSF" id="PIRSF029347">
    <property type="entry name" value="RecF"/>
    <property type="match status" value="1"/>
</dbReference>
<dbReference type="Pfam" id="PF13304">
    <property type="entry name" value="AAA_21"/>
    <property type="match status" value="1"/>
</dbReference>
<dbReference type="GO" id="GO:0005524">
    <property type="term" value="F:ATP binding"/>
    <property type="evidence" value="ECO:0007669"/>
    <property type="project" value="InterPro"/>
</dbReference>
<dbReference type="AlphaFoldDB" id="A0A1I1XJP8"/>
<proteinExistence type="predicted"/>
<dbReference type="GO" id="GO:0000731">
    <property type="term" value="P:DNA synthesis involved in DNA repair"/>
    <property type="evidence" value="ECO:0007669"/>
    <property type="project" value="TreeGrafter"/>
</dbReference>
<dbReference type="GO" id="GO:0016887">
    <property type="term" value="F:ATP hydrolysis activity"/>
    <property type="evidence" value="ECO:0007669"/>
    <property type="project" value="InterPro"/>
</dbReference>
<evidence type="ECO:0000313" key="2">
    <source>
        <dbReference type="EMBL" id="SFE06868.1"/>
    </source>
</evidence>
<dbReference type="RefSeq" id="WP_092955252.1">
    <property type="nucleotide sequence ID" value="NZ_FOMQ01000013.1"/>
</dbReference>
<dbReference type="InterPro" id="IPR003959">
    <property type="entry name" value="ATPase_AAA_core"/>
</dbReference>
<accession>A0A1I1XJP8</accession>
<protein>
    <submittedName>
        <fullName evidence="2">Predicted ATPase</fullName>
    </submittedName>
</protein>
<dbReference type="SUPFAM" id="SSF52540">
    <property type="entry name" value="P-loop containing nucleoside triphosphate hydrolases"/>
    <property type="match status" value="1"/>
</dbReference>
<name>A0A1I1XJP8_9BURK</name>
<gene>
    <name evidence="2" type="ORF">SAMN04489710_11369</name>
</gene>
<dbReference type="Gene3D" id="3.40.50.300">
    <property type="entry name" value="P-loop containing nucleotide triphosphate hydrolases"/>
    <property type="match status" value="1"/>
</dbReference>
<reference evidence="3" key="1">
    <citation type="submission" date="2016-10" db="EMBL/GenBank/DDBJ databases">
        <authorList>
            <person name="Varghese N."/>
            <person name="Submissions S."/>
        </authorList>
    </citation>
    <scope>NUCLEOTIDE SEQUENCE [LARGE SCALE GENOMIC DNA]</scope>
    <source>
        <strain evidence="3">DSM 7481</strain>
    </source>
</reference>
<dbReference type="Proteomes" id="UP000199517">
    <property type="component" value="Unassembled WGS sequence"/>
</dbReference>
<dbReference type="GO" id="GO:0006302">
    <property type="term" value="P:double-strand break repair"/>
    <property type="evidence" value="ECO:0007669"/>
    <property type="project" value="TreeGrafter"/>
</dbReference>
<dbReference type="EMBL" id="FOMQ01000013">
    <property type="protein sequence ID" value="SFE06868.1"/>
    <property type="molecule type" value="Genomic_DNA"/>
</dbReference>
<dbReference type="InterPro" id="IPR027417">
    <property type="entry name" value="P-loop_NTPase"/>
</dbReference>
<dbReference type="OrthoDB" id="5468457at2"/>
<dbReference type="PANTHER" id="PTHR32182">
    <property type="entry name" value="DNA REPLICATION AND REPAIR PROTEIN RECF"/>
    <property type="match status" value="1"/>
</dbReference>
<dbReference type="InterPro" id="IPR014555">
    <property type="entry name" value="RecF-like"/>
</dbReference>
<dbReference type="PANTHER" id="PTHR32182:SF22">
    <property type="entry name" value="ATP-DEPENDENT ENDONUCLEASE, OLD FAMILY-RELATED"/>
    <property type="match status" value="1"/>
</dbReference>
<organism evidence="2 3">
    <name type="scientific">Paracidovorax konjaci</name>
    <dbReference type="NCBI Taxonomy" id="32040"/>
    <lineage>
        <taxon>Bacteria</taxon>
        <taxon>Pseudomonadati</taxon>
        <taxon>Pseudomonadota</taxon>
        <taxon>Betaproteobacteria</taxon>
        <taxon>Burkholderiales</taxon>
        <taxon>Comamonadaceae</taxon>
        <taxon>Paracidovorax</taxon>
    </lineage>
</organism>